<evidence type="ECO:0000313" key="14">
    <source>
        <dbReference type="Ensembl" id="ENSZLMP00000011758.1"/>
    </source>
</evidence>
<keyword evidence="11 13" id="KW-0868">Chloride</keyword>
<evidence type="ECO:0000256" key="11">
    <source>
        <dbReference type="ARBA" id="ARBA00023214"/>
    </source>
</evidence>
<keyword evidence="6 13" id="KW-1133">Transmembrane helix</keyword>
<evidence type="ECO:0000256" key="1">
    <source>
        <dbReference type="ARBA" id="ARBA00004651"/>
    </source>
</evidence>
<accession>A0A8D2PAN4</accession>
<feature type="transmembrane region" description="Helical" evidence="13">
    <location>
        <begin position="159"/>
        <end position="178"/>
    </location>
</feature>
<comment type="similarity">
    <text evidence="2 13">Belongs to the tweety family.</text>
</comment>
<keyword evidence="9 13" id="KW-0869">Chloride channel</keyword>
<keyword evidence="10" id="KW-0325">Glycoprotein</keyword>
<dbReference type="PANTHER" id="PTHR12424:SF6">
    <property type="entry name" value="PROTEIN TWEETY HOMOLOG 2"/>
    <property type="match status" value="1"/>
</dbReference>
<protein>
    <recommendedName>
        <fullName evidence="13">Protein tweety homolog</fullName>
    </recommendedName>
</protein>
<reference evidence="14" key="2">
    <citation type="submission" date="2025-09" db="UniProtKB">
        <authorList>
            <consortium name="Ensembl"/>
        </authorList>
    </citation>
    <scope>IDENTIFICATION</scope>
</reference>
<keyword evidence="12 13" id="KW-0407">Ion channel</keyword>
<dbReference type="Pfam" id="PF04906">
    <property type="entry name" value="Tweety"/>
    <property type="match status" value="1"/>
</dbReference>
<keyword evidence="5 13" id="KW-0812">Transmembrane</keyword>
<dbReference type="InterPro" id="IPR006990">
    <property type="entry name" value="Tweety"/>
</dbReference>
<evidence type="ECO:0000256" key="3">
    <source>
        <dbReference type="ARBA" id="ARBA00022448"/>
    </source>
</evidence>
<evidence type="ECO:0000256" key="12">
    <source>
        <dbReference type="ARBA" id="ARBA00023303"/>
    </source>
</evidence>
<evidence type="ECO:0000256" key="9">
    <source>
        <dbReference type="ARBA" id="ARBA00023173"/>
    </source>
</evidence>
<dbReference type="GO" id="GO:0034707">
    <property type="term" value="C:chloride channel complex"/>
    <property type="evidence" value="ECO:0007669"/>
    <property type="project" value="UniProtKB-UniRule"/>
</dbReference>
<feature type="transmembrane region" description="Helical" evidence="13">
    <location>
        <begin position="131"/>
        <end position="152"/>
    </location>
</feature>
<evidence type="ECO:0000256" key="7">
    <source>
        <dbReference type="ARBA" id="ARBA00023065"/>
    </source>
</evidence>
<keyword evidence="7 13" id="KW-0406">Ion transport</keyword>
<evidence type="ECO:0000256" key="6">
    <source>
        <dbReference type="ARBA" id="ARBA00022989"/>
    </source>
</evidence>
<keyword evidence="3 13" id="KW-0813">Transport</keyword>
<dbReference type="Proteomes" id="UP000694401">
    <property type="component" value="Unassembled WGS sequence"/>
</dbReference>
<evidence type="ECO:0000256" key="2">
    <source>
        <dbReference type="ARBA" id="ARBA00009849"/>
    </source>
</evidence>
<feature type="transmembrane region" description="Helical" evidence="13">
    <location>
        <begin position="298"/>
        <end position="319"/>
    </location>
</feature>
<dbReference type="GO" id="GO:0072320">
    <property type="term" value="F:volume-sensitive chloride channel activity"/>
    <property type="evidence" value="ECO:0007669"/>
    <property type="project" value="TreeGrafter"/>
</dbReference>
<dbReference type="GO" id="GO:0005886">
    <property type="term" value="C:plasma membrane"/>
    <property type="evidence" value="ECO:0007669"/>
    <property type="project" value="UniProtKB-SubCell"/>
</dbReference>
<reference evidence="14" key="1">
    <citation type="submission" date="2025-08" db="UniProtKB">
        <authorList>
            <consortium name="Ensembl"/>
        </authorList>
    </citation>
    <scope>IDENTIFICATION</scope>
</reference>
<proteinExistence type="inferred from homology"/>
<evidence type="ECO:0000256" key="10">
    <source>
        <dbReference type="ARBA" id="ARBA00023180"/>
    </source>
</evidence>
<comment type="function">
    <text evidence="13">Probable chloride channel.</text>
</comment>
<feature type="transmembrane region" description="Helical" evidence="13">
    <location>
        <begin position="7"/>
        <end position="27"/>
    </location>
</feature>
<evidence type="ECO:0000256" key="13">
    <source>
        <dbReference type="RuleBase" id="RU361114"/>
    </source>
</evidence>
<dbReference type="GO" id="GO:0005229">
    <property type="term" value="F:intracellularly calcium-gated chloride channel activity"/>
    <property type="evidence" value="ECO:0007669"/>
    <property type="project" value="TreeGrafter"/>
</dbReference>
<evidence type="ECO:0000256" key="4">
    <source>
        <dbReference type="ARBA" id="ARBA00022475"/>
    </source>
</evidence>
<keyword evidence="8 13" id="KW-0472">Membrane</keyword>
<keyword evidence="4" id="KW-1003">Cell membrane</keyword>
<keyword evidence="15" id="KW-1185">Reference proteome</keyword>
<comment type="subcellular location">
    <subcellularLocation>
        <location evidence="1">Cell membrane</location>
        <topology evidence="1">Multi-pass membrane protein</topology>
    </subcellularLocation>
</comment>
<evidence type="ECO:0000256" key="5">
    <source>
        <dbReference type="ARBA" id="ARBA00022692"/>
    </source>
</evidence>
<dbReference type="PANTHER" id="PTHR12424">
    <property type="entry name" value="TWEETY-RELATED"/>
    <property type="match status" value="1"/>
</dbReference>
<dbReference type="AlphaFoldDB" id="A0A8D2PAN4"/>
<sequence length="425" mass="45997">RPHSCCVTWMAVTAGLICCAAVGIGFYGNSETNDGVFQLLYALDHANQTLTGIDSLVASTTLQMQGALEQHLARLNELLASRGDYVQTLKFTQQLAGSIILQLQGLPAWRGVSADLTLLSGQVAYVEYYRWLAYLLFFILVLTVCLLACLGLAKHSRCLLVMMLCCGLLMLVLSWASMAVDTAAAVVSGVAPADVPILSAEVVHYYLYCDQSLSSPFQQALTVFQRSLTTMQIQIQGLIQYALPLFPTAEKDLLGVQHLLNSSETSLHQLTALLDCRGLHKDYLDGLIGICYDGVEGLLYLGLFSLLAAAAFSTVICAAPRAWRHLDPISQTWQLAEPPPGRGGHTKSPWLGQSGQEQGLTLPVPSWQINLGLIHTGTIHGAVKGLGGVFWGADPPVPPQYSPSMRATYLAVTDEHVRHRGDFSA</sequence>
<name>A0A8D2PAN4_ZOSLA</name>
<dbReference type="Ensembl" id="ENSZLMT00000012078.1">
    <property type="protein sequence ID" value="ENSZLMP00000011758.1"/>
    <property type="gene ID" value="ENSZLMG00000008194.1"/>
</dbReference>
<evidence type="ECO:0000313" key="15">
    <source>
        <dbReference type="Proteomes" id="UP000694401"/>
    </source>
</evidence>
<comment type="caution">
    <text evidence="13">Lacks conserved residue(s) required for the propagation of feature annotation.</text>
</comment>
<organism evidence="14 15">
    <name type="scientific">Zosterops lateralis melanops</name>
    <dbReference type="NCBI Taxonomy" id="1220523"/>
    <lineage>
        <taxon>Eukaryota</taxon>
        <taxon>Metazoa</taxon>
        <taxon>Chordata</taxon>
        <taxon>Craniata</taxon>
        <taxon>Vertebrata</taxon>
        <taxon>Euteleostomi</taxon>
        <taxon>Archelosauria</taxon>
        <taxon>Archosauria</taxon>
        <taxon>Dinosauria</taxon>
        <taxon>Saurischia</taxon>
        <taxon>Theropoda</taxon>
        <taxon>Coelurosauria</taxon>
        <taxon>Aves</taxon>
        <taxon>Neognathae</taxon>
        <taxon>Neoaves</taxon>
        <taxon>Telluraves</taxon>
        <taxon>Australaves</taxon>
        <taxon>Passeriformes</taxon>
        <taxon>Sylvioidea</taxon>
        <taxon>Zosteropidae</taxon>
        <taxon>Zosterops</taxon>
    </lineage>
</organism>
<evidence type="ECO:0000256" key="8">
    <source>
        <dbReference type="ARBA" id="ARBA00023136"/>
    </source>
</evidence>